<comment type="similarity">
    <text evidence="1">Belongs to the RutC family.</text>
</comment>
<dbReference type="CDD" id="cd00448">
    <property type="entry name" value="YjgF_YER057c_UK114_family"/>
    <property type="match status" value="1"/>
</dbReference>
<dbReference type="InterPro" id="IPR006175">
    <property type="entry name" value="YjgF/YER057c/UK114"/>
</dbReference>
<dbReference type="NCBIfam" id="TIGR00004">
    <property type="entry name" value="Rid family detoxifying hydrolase"/>
    <property type="match status" value="1"/>
</dbReference>
<dbReference type="FunFam" id="3.30.1330.40:FF:000001">
    <property type="entry name" value="L-PSP family endoribonuclease"/>
    <property type="match status" value="1"/>
</dbReference>
<dbReference type="PANTHER" id="PTHR11803:SF58">
    <property type="entry name" value="PROTEIN HMF1-RELATED"/>
    <property type="match status" value="1"/>
</dbReference>
<dbReference type="Proteomes" id="UP000763088">
    <property type="component" value="Unassembled WGS sequence"/>
</dbReference>
<dbReference type="SUPFAM" id="SSF55298">
    <property type="entry name" value="YjgF-like"/>
    <property type="match status" value="1"/>
</dbReference>
<protein>
    <submittedName>
        <fullName evidence="2">RidA family protein</fullName>
    </submittedName>
</protein>
<dbReference type="Pfam" id="PF01042">
    <property type="entry name" value="Ribonuc_L-PSP"/>
    <property type="match status" value="1"/>
</dbReference>
<evidence type="ECO:0000313" key="3">
    <source>
        <dbReference type="Proteomes" id="UP000763088"/>
    </source>
</evidence>
<name>A0A928BTA5_XYLRU</name>
<dbReference type="InterPro" id="IPR006056">
    <property type="entry name" value="RidA"/>
</dbReference>
<organism evidence="2 3">
    <name type="scientific">Xylanibacter ruminicola</name>
    <name type="common">Prevotella ruminicola</name>
    <dbReference type="NCBI Taxonomy" id="839"/>
    <lineage>
        <taxon>Bacteria</taxon>
        <taxon>Pseudomonadati</taxon>
        <taxon>Bacteroidota</taxon>
        <taxon>Bacteroidia</taxon>
        <taxon>Bacteroidales</taxon>
        <taxon>Prevotellaceae</taxon>
        <taxon>Xylanibacter</taxon>
    </lineage>
</organism>
<sequence length="125" mass="13262">MKQVISTPKAPAAIGPYSQAIRVGNLIYTSGQIPINPATGQFVEGGIKEQTRQSLTNVKAILEEAGTSMANVVKTTVFMADMNDFADMNAVYAEFFTEPFPARSAVAVKTLPKGALVEIEVVAGI</sequence>
<dbReference type="GO" id="GO:0019239">
    <property type="term" value="F:deaminase activity"/>
    <property type="evidence" value="ECO:0007669"/>
    <property type="project" value="TreeGrafter"/>
</dbReference>
<evidence type="ECO:0000256" key="1">
    <source>
        <dbReference type="ARBA" id="ARBA00010552"/>
    </source>
</evidence>
<proteinExistence type="inferred from homology"/>
<accession>A0A928BTA5</accession>
<reference evidence="2" key="1">
    <citation type="submission" date="2019-04" db="EMBL/GenBank/DDBJ databases">
        <title>Evolution of Biomass-Degrading Anaerobic Consortia Revealed by Metagenomics.</title>
        <authorList>
            <person name="Peng X."/>
        </authorList>
    </citation>
    <scope>NUCLEOTIDE SEQUENCE</scope>
    <source>
        <strain evidence="2">SIG141</strain>
    </source>
</reference>
<dbReference type="PROSITE" id="PS01094">
    <property type="entry name" value="UPF0076"/>
    <property type="match status" value="1"/>
</dbReference>
<gene>
    <name evidence="2" type="ORF">E7102_08255</name>
</gene>
<dbReference type="EMBL" id="SUYD01000009">
    <property type="protein sequence ID" value="MBE6266446.1"/>
    <property type="molecule type" value="Genomic_DNA"/>
</dbReference>
<evidence type="ECO:0000313" key="2">
    <source>
        <dbReference type="EMBL" id="MBE6266446.1"/>
    </source>
</evidence>
<dbReference type="PANTHER" id="PTHR11803">
    <property type="entry name" value="2-IMINOBUTANOATE/2-IMINOPROPANOATE DEAMINASE RIDA"/>
    <property type="match status" value="1"/>
</dbReference>
<dbReference type="InterPro" id="IPR035959">
    <property type="entry name" value="RutC-like_sf"/>
</dbReference>
<comment type="caution">
    <text evidence="2">The sequence shown here is derived from an EMBL/GenBank/DDBJ whole genome shotgun (WGS) entry which is preliminary data.</text>
</comment>
<dbReference type="InterPro" id="IPR019897">
    <property type="entry name" value="RidA_CS"/>
</dbReference>
<dbReference type="Gene3D" id="3.30.1330.40">
    <property type="entry name" value="RutC-like"/>
    <property type="match status" value="1"/>
</dbReference>
<dbReference type="AlphaFoldDB" id="A0A928BTA5"/>
<dbReference type="GO" id="GO:0005829">
    <property type="term" value="C:cytosol"/>
    <property type="evidence" value="ECO:0007669"/>
    <property type="project" value="TreeGrafter"/>
</dbReference>